<evidence type="ECO:0000259" key="5">
    <source>
        <dbReference type="Pfam" id="PF13404"/>
    </source>
</evidence>
<comment type="caution">
    <text evidence="6">The sequence shown here is derived from an EMBL/GenBank/DDBJ whole genome shotgun (WGS) entry which is preliminary data.</text>
</comment>
<keyword evidence="2" id="KW-0238">DNA-binding</keyword>
<evidence type="ECO:0000256" key="3">
    <source>
        <dbReference type="ARBA" id="ARBA00023163"/>
    </source>
</evidence>
<accession>A0A541B9W2</accession>
<keyword evidence="1" id="KW-0805">Transcription regulation</keyword>
<sequence>MTSVTASELQDFVVNTVDSQEFAGRDDVDEIDLALINTLQLDPRAPWSTVGKALGVDPVTAARRWSRLVEAGIAWVTAHPGGPQIAAFIEIDCDARRVQETAAALARWPHVMTVEHTSGGRDLLLTVGVPDLTALSRYVLDSIGPLDGVRATRTHLVTRPYAVGGDWRLRSLDAEQRAHLGSSGRAGSRMLRPLDETERQLVRRLCVDGRTSLTDLAAGLGRSVSTVRRRLQTMVASGSVVFRCDVAQPLSGWPVSLWVWGRVPADESESIARKLVTLPETRACMAMTGGSTNFLYCTWLRSLDNAQRLEQLLAERTPSLRIVDRTVALGFTKRMGRLLDSAGRSTGVVPMDVWSDPVEAARLATGHGAPTERGVSL</sequence>
<dbReference type="InterPro" id="IPR036388">
    <property type="entry name" value="WH-like_DNA-bd_sf"/>
</dbReference>
<dbReference type="Pfam" id="PF01037">
    <property type="entry name" value="AsnC_trans_reg"/>
    <property type="match status" value="1"/>
</dbReference>
<reference evidence="6 7" key="1">
    <citation type="submission" date="2019-06" db="EMBL/GenBank/DDBJ databases">
        <title>Rhodococcus spaelei sp. nov., isolated from a cave.</title>
        <authorList>
            <person name="Lee S.D."/>
        </authorList>
    </citation>
    <scope>NUCLEOTIDE SEQUENCE [LARGE SCALE GENOMIC DNA]</scope>
    <source>
        <strain evidence="6 7">C9-5</strain>
    </source>
</reference>
<dbReference type="Gene3D" id="3.30.70.920">
    <property type="match status" value="1"/>
</dbReference>
<protein>
    <submittedName>
        <fullName evidence="6">Lrp/AsnC family transcriptional regulator</fullName>
    </submittedName>
</protein>
<dbReference type="InterPro" id="IPR011008">
    <property type="entry name" value="Dimeric_a/b-barrel"/>
</dbReference>
<dbReference type="AlphaFoldDB" id="A0A541B9W2"/>
<dbReference type="GO" id="GO:0043200">
    <property type="term" value="P:response to amino acid"/>
    <property type="evidence" value="ECO:0007669"/>
    <property type="project" value="TreeGrafter"/>
</dbReference>
<dbReference type="InterPro" id="IPR019887">
    <property type="entry name" value="Tscrpt_reg_AsnC/Lrp_C"/>
</dbReference>
<dbReference type="Pfam" id="PF13404">
    <property type="entry name" value="HTH_AsnC-type"/>
    <property type="match status" value="2"/>
</dbReference>
<keyword evidence="3" id="KW-0804">Transcription</keyword>
<dbReference type="PANTHER" id="PTHR30154:SF34">
    <property type="entry name" value="TRANSCRIPTIONAL REGULATOR AZLB"/>
    <property type="match status" value="1"/>
</dbReference>
<dbReference type="SUPFAM" id="SSF46785">
    <property type="entry name" value="Winged helix' DNA-binding domain"/>
    <property type="match status" value="2"/>
</dbReference>
<dbReference type="GO" id="GO:0043565">
    <property type="term" value="F:sequence-specific DNA binding"/>
    <property type="evidence" value="ECO:0007669"/>
    <property type="project" value="InterPro"/>
</dbReference>
<dbReference type="GO" id="GO:0005829">
    <property type="term" value="C:cytosol"/>
    <property type="evidence" value="ECO:0007669"/>
    <property type="project" value="TreeGrafter"/>
</dbReference>
<dbReference type="PRINTS" id="PR00033">
    <property type="entry name" value="HTHASNC"/>
</dbReference>
<dbReference type="SMART" id="SM00344">
    <property type="entry name" value="HTH_ASNC"/>
    <property type="match status" value="2"/>
</dbReference>
<feature type="domain" description="HTH asnC-type" evidence="5">
    <location>
        <begin position="29"/>
        <end position="68"/>
    </location>
</feature>
<evidence type="ECO:0000259" key="4">
    <source>
        <dbReference type="Pfam" id="PF01037"/>
    </source>
</evidence>
<dbReference type="PANTHER" id="PTHR30154">
    <property type="entry name" value="LEUCINE-RESPONSIVE REGULATORY PROTEIN"/>
    <property type="match status" value="1"/>
</dbReference>
<evidence type="ECO:0000256" key="1">
    <source>
        <dbReference type="ARBA" id="ARBA00023015"/>
    </source>
</evidence>
<dbReference type="OrthoDB" id="4050641at2"/>
<evidence type="ECO:0000256" key="2">
    <source>
        <dbReference type="ARBA" id="ARBA00023125"/>
    </source>
</evidence>
<feature type="domain" description="Transcription regulator AsnC/Lrp ligand binding" evidence="4">
    <location>
        <begin position="89"/>
        <end position="159"/>
    </location>
</feature>
<keyword evidence="7" id="KW-1185">Reference proteome</keyword>
<dbReference type="InterPro" id="IPR019888">
    <property type="entry name" value="Tscrpt_reg_AsnC-like"/>
</dbReference>
<dbReference type="EMBL" id="VIGH01000004">
    <property type="protein sequence ID" value="TQF69125.1"/>
    <property type="molecule type" value="Genomic_DNA"/>
</dbReference>
<proteinExistence type="predicted"/>
<evidence type="ECO:0000313" key="7">
    <source>
        <dbReference type="Proteomes" id="UP000316256"/>
    </source>
</evidence>
<dbReference type="SUPFAM" id="SSF54909">
    <property type="entry name" value="Dimeric alpha+beta barrel"/>
    <property type="match status" value="1"/>
</dbReference>
<dbReference type="InterPro" id="IPR000485">
    <property type="entry name" value="AsnC-type_HTH_dom"/>
</dbReference>
<name>A0A541B9W2_9NOCA</name>
<dbReference type="Gene3D" id="1.10.10.10">
    <property type="entry name" value="Winged helix-like DNA-binding domain superfamily/Winged helix DNA-binding domain"/>
    <property type="match status" value="2"/>
</dbReference>
<dbReference type="Proteomes" id="UP000316256">
    <property type="component" value="Unassembled WGS sequence"/>
</dbReference>
<gene>
    <name evidence="6" type="ORF">FK531_10160</name>
</gene>
<dbReference type="InterPro" id="IPR036390">
    <property type="entry name" value="WH_DNA-bd_sf"/>
</dbReference>
<organism evidence="6 7">
    <name type="scientific">Rhodococcus spelaei</name>
    <dbReference type="NCBI Taxonomy" id="2546320"/>
    <lineage>
        <taxon>Bacteria</taxon>
        <taxon>Bacillati</taxon>
        <taxon>Actinomycetota</taxon>
        <taxon>Actinomycetes</taxon>
        <taxon>Mycobacteriales</taxon>
        <taxon>Nocardiaceae</taxon>
        <taxon>Rhodococcus</taxon>
    </lineage>
</organism>
<evidence type="ECO:0000313" key="6">
    <source>
        <dbReference type="EMBL" id="TQF69125.1"/>
    </source>
</evidence>
<feature type="domain" description="HTH asnC-type" evidence="5">
    <location>
        <begin position="194"/>
        <end position="234"/>
    </location>
</feature>